<dbReference type="InterPro" id="IPR021428">
    <property type="entry name" value="DUF3078"/>
</dbReference>
<proteinExistence type="predicted"/>
<reference evidence="3" key="1">
    <citation type="submission" date="2023-06" db="EMBL/GenBank/DDBJ databases">
        <authorList>
            <person name="Zeman M."/>
            <person name="Kubasova T."/>
            <person name="Jahodarova E."/>
            <person name="Nykrynova M."/>
            <person name="Rychlik I."/>
        </authorList>
    </citation>
    <scope>NUCLEOTIDE SEQUENCE</scope>
    <source>
        <strain evidence="3">ET15</strain>
        <strain evidence="2">ET37</strain>
    </source>
</reference>
<gene>
    <name evidence="2" type="ORF">QVN81_12225</name>
    <name evidence="3" type="ORF">QVN84_12595</name>
</gene>
<evidence type="ECO:0000313" key="5">
    <source>
        <dbReference type="Proteomes" id="UP001168478"/>
    </source>
</evidence>
<organism evidence="3 5">
    <name type="scientific">Leyella lascolaii</name>
    <dbReference type="NCBI Taxonomy" id="1776379"/>
    <lineage>
        <taxon>Bacteria</taxon>
        <taxon>Pseudomonadati</taxon>
        <taxon>Bacteroidota</taxon>
        <taxon>Bacteroidia</taxon>
        <taxon>Bacteroidales</taxon>
        <taxon>Prevotellaceae</taxon>
        <taxon>Leyella</taxon>
    </lineage>
</organism>
<dbReference type="EMBL" id="JAUEIF010000017">
    <property type="protein sequence ID" value="MDN0026347.1"/>
    <property type="molecule type" value="Genomic_DNA"/>
</dbReference>
<dbReference type="Pfam" id="PF11276">
    <property type="entry name" value="DUF3078"/>
    <property type="match status" value="1"/>
</dbReference>
<sequence>MNIRYILLLLFCLAVSDANAQIQVLALKQHTRDSVATYVKNYSDSLRVYKLKLDSLQRAGTYNEIEKTLDARYYRLFTPLTFYYNIAKKQFDLSSDTILDEPDKSLLTVYMQRPDLVLKSQKQLDQAGTIRTPINSAITPDADIIEKVSPTVADSDLAPVDIIVKKPNFWKLSGKTELYIEYNHTTKNWIDGNDKSHSSVKGYVTLWANYDNKKGIKWNNTLELRMALRHVSEDTVHTFKTNEDKIRYTGNVGIQAIKNWYYAFQVTAETQMLRGFDANSNFVNTDFLSPLVVSPSLGMDYNFNWFKGKLTGSTHFGLLASQMRYCDRKNLSSRHGIEDGEHFKITYGSEITINFTLNIIDGISWRSRIRGYTSYEISMMEFENWFNFRINKYLSGQFHAYPHFDDSRAKDENHGYWRFKENLSFGFVYSF</sequence>
<keyword evidence="1" id="KW-0732">Signal</keyword>
<reference evidence="3" key="2">
    <citation type="submission" date="2023-08" db="EMBL/GenBank/DDBJ databases">
        <title>Identification and characterization of horizontal gene transfer across gut microbiota members of farm animals based on homology search.</title>
        <authorList>
            <person name="Schwarzerova J."/>
            <person name="Nykrynova M."/>
            <person name="Jureckova K."/>
            <person name="Cejkova D."/>
            <person name="Rychlik I."/>
        </authorList>
    </citation>
    <scope>NUCLEOTIDE SEQUENCE</scope>
    <source>
        <strain evidence="3">ET15</strain>
        <strain evidence="2">ET37</strain>
    </source>
</reference>
<name>A0AAW7JNK8_9BACT</name>
<feature type="signal peptide" evidence="1">
    <location>
        <begin position="1"/>
        <end position="20"/>
    </location>
</feature>
<evidence type="ECO:0000313" key="4">
    <source>
        <dbReference type="Proteomes" id="UP001167831"/>
    </source>
</evidence>
<dbReference type="AlphaFoldDB" id="A0AAW7JNK8"/>
<evidence type="ECO:0000256" key="1">
    <source>
        <dbReference type="SAM" id="SignalP"/>
    </source>
</evidence>
<feature type="chain" id="PRO_5043364369" evidence="1">
    <location>
        <begin position="21"/>
        <end position="431"/>
    </location>
</feature>
<accession>A0AAW7JNK8</accession>
<comment type="caution">
    <text evidence="3">The sequence shown here is derived from an EMBL/GenBank/DDBJ whole genome shotgun (WGS) entry which is preliminary data.</text>
</comment>
<dbReference type="RefSeq" id="WP_289826228.1">
    <property type="nucleotide sequence ID" value="NZ_JAUEIE010000019.1"/>
</dbReference>
<evidence type="ECO:0000313" key="3">
    <source>
        <dbReference type="EMBL" id="MDN0026347.1"/>
    </source>
</evidence>
<dbReference type="Proteomes" id="UP001167831">
    <property type="component" value="Unassembled WGS sequence"/>
</dbReference>
<keyword evidence="4" id="KW-1185">Reference proteome</keyword>
<evidence type="ECO:0000313" key="2">
    <source>
        <dbReference type="EMBL" id="MDN0023774.1"/>
    </source>
</evidence>
<dbReference type="EMBL" id="JAUEIE010000019">
    <property type="protein sequence ID" value="MDN0023774.1"/>
    <property type="molecule type" value="Genomic_DNA"/>
</dbReference>
<dbReference type="Proteomes" id="UP001168478">
    <property type="component" value="Unassembled WGS sequence"/>
</dbReference>
<protein>
    <submittedName>
        <fullName evidence="3">DUF3078 domain-containing protein</fullName>
    </submittedName>
</protein>